<keyword evidence="2" id="KW-1185">Reference proteome</keyword>
<protein>
    <submittedName>
        <fullName evidence="1">Uncharacterized protein</fullName>
    </submittedName>
</protein>
<sequence length="642" mass="71156">MADIIRDAPVGQLIRYFTHNRFLKYPEEVEGWKCPKSYADDGSSPSEPTQQAATVRSIETPATEVTEDDLHLELEKTMTREKTSELDRELEKEDGAKAGLEKTETAHSLARTATDRTSHTLHSKATTHSQLGRVGSRIALENAHTRADLEQALSHALEMEKQPTLPILPEKLEDGTILVDWYTTDDPENPQAWSLGKKALVTFLVCAYTTAVYTGSAIVSAAEPQIMERFNVGPTAASLTLSLYVLAYGIGPLIFSPASEIPSIGRNPPYMITFAIYVILCVPTALVDNFAGLLVLRFLQGFFGSPCLATGGATLGDMYSFIKLPYSLTLWAFAACVGPAMGPIISGFSVSAENWRWSLWEMLWLSSPVWLAMFFLMPETNPSNILLRRAQRLRRLTGDQNLKAQSEIDQAKMKFKDIAIEALVRPIQLIVLDPAIAYVDIYISLCYAIYYSFFEAFPLVYIEMYGFNLGEMGLAFLSITVAVVIDVAFYYAYLYYIVEPEIRKNGLGAPERLLIPALFFSFLIPVGLFMFAWTSNPKIHWIASMIGVMLFTMGLFVLFQVIFVYLPSVYPVYAASLFAGNDASRSLLAAASILYARPLFINLGVGSGVSLLAALTSACIVGIYILFFYGDKLRARSKFAAK</sequence>
<evidence type="ECO:0000313" key="2">
    <source>
        <dbReference type="Proteomes" id="UP001320706"/>
    </source>
</evidence>
<gene>
    <name evidence="1" type="ORF">M8818_002522</name>
</gene>
<accession>A0ACC3SI20</accession>
<reference evidence="1" key="1">
    <citation type="submission" date="2024-02" db="EMBL/GenBank/DDBJ databases">
        <title>Metagenome Assembled Genome of Zalaria obscura JY119.</title>
        <authorList>
            <person name="Vighnesh L."/>
            <person name="Jagadeeshwari U."/>
            <person name="Venkata Ramana C."/>
            <person name="Sasikala C."/>
        </authorList>
    </citation>
    <scope>NUCLEOTIDE SEQUENCE</scope>
    <source>
        <strain evidence="1">JY119</strain>
    </source>
</reference>
<proteinExistence type="predicted"/>
<dbReference type="EMBL" id="JAMKPW020000011">
    <property type="protein sequence ID" value="KAK8213224.1"/>
    <property type="molecule type" value="Genomic_DNA"/>
</dbReference>
<organism evidence="1 2">
    <name type="scientific">Zalaria obscura</name>
    <dbReference type="NCBI Taxonomy" id="2024903"/>
    <lineage>
        <taxon>Eukaryota</taxon>
        <taxon>Fungi</taxon>
        <taxon>Dikarya</taxon>
        <taxon>Ascomycota</taxon>
        <taxon>Pezizomycotina</taxon>
        <taxon>Dothideomycetes</taxon>
        <taxon>Dothideomycetidae</taxon>
        <taxon>Dothideales</taxon>
        <taxon>Zalariaceae</taxon>
        <taxon>Zalaria</taxon>
    </lineage>
</organism>
<name>A0ACC3SI20_9PEZI</name>
<dbReference type="Proteomes" id="UP001320706">
    <property type="component" value="Unassembled WGS sequence"/>
</dbReference>
<evidence type="ECO:0000313" key="1">
    <source>
        <dbReference type="EMBL" id="KAK8213224.1"/>
    </source>
</evidence>
<comment type="caution">
    <text evidence="1">The sequence shown here is derived from an EMBL/GenBank/DDBJ whole genome shotgun (WGS) entry which is preliminary data.</text>
</comment>